<dbReference type="PANTHER" id="PTHR23284:SF0">
    <property type="entry name" value="PROLACTIN REGULATORY ELEMENT-BINDING PROTEIN"/>
    <property type="match status" value="1"/>
</dbReference>
<dbReference type="Proteomes" id="UP000053342">
    <property type="component" value="Unassembled WGS sequence"/>
</dbReference>
<evidence type="ECO:0000256" key="1">
    <source>
        <dbReference type="ARBA" id="ARBA00022448"/>
    </source>
</evidence>
<organism evidence="11 12">
    <name type="scientific">Exophiala oligosperma</name>
    <dbReference type="NCBI Taxonomy" id="215243"/>
    <lineage>
        <taxon>Eukaryota</taxon>
        <taxon>Fungi</taxon>
        <taxon>Dikarya</taxon>
        <taxon>Ascomycota</taxon>
        <taxon>Pezizomycotina</taxon>
        <taxon>Eurotiomycetes</taxon>
        <taxon>Chaetothyriomycetidae</taxon>
        <taxon>Chaetothyriales</taxon>
        <taxon>Herpotrichiellaceae</taxon>
        <taxon>Exophiala</taxon>
    </lineage>
</organism>
<evidence type="ECO:0000256" key="5">
    <source>
        <dbReference type="ARBA" id="ARBA00022824"/>
    </source>
</evidence>
<sequence length="644" mass="70243">MAPNVVSSQVKLSYPLYAADFDPYNLDFLLVGGGGGSSSTGVPNKISLIDTTRREQLAEVVDVELAKDEDSVTSLAVSDSSDASLVAFAGINSSVTDQNAGKNEHLRSFRIGLPAKKRRADGTTVEKEKPPQDSQALGRTALFKSATGTKNETYQRVLRFSPAQKPGQPRLAVIASGLAPENEIVVFRATPTPTSKDEISRINLKNSEAGDLDLCVDDDEKAGHILAYCTDDEVFIQKIPTAAKKSSPISLYRTTESTTSLPPSKRPRFRAIRFITPHHLLLLQNRPGRTGADLLVLRISQDFSQSRITLRKRLDRSTKAAVGLDVCALSTSEQGDQQTVIAVAGQSGDASSIELLTIDYSGASGLLGTFRSYTLLRNVHSGPLTRLVFSNFQGPSLPVTKETPPQSIRLASVGVDMMVKVQYLPLRPFPTLYTKTPRYVLIPPGRSETMQTTFSVFFALVVVGIVAVLMQAFCEIRGAVPPLLGATDWLSPRMRDVIARPYIFADGIPTIKPSDIPIAAHSATERVKDAAEDVQSEIAQVVSDLEKTLEDFVKENSRLETPKAIIVRDGAEAGELSTEVLEHDADLIKDETLKKWEELSEHQKRNWKRKLIETGQWAEKQGESVLKGILFSELAGMVGNMVAN</sequence>
<dbReference type="RefSeq" id="XP_016258463.1">
    <property type="nucleotide sequence ID" value="XM_016410656.1"/>
</dbReference>
<dbReference type="GO" id="GO:0005085">
    <property type="term" value="F:guanyl-nucleotide exchange factor activity"/>
    <property type="evidence" value="ECO:0007669"/>
    <property type="project" value="InterPro"/>
</dbReference>
<evidence type="ECO:0000256" key="7">
    <source>
        <dbReference type="ARBA" id="ARBA00022927"/>
    </source>
</evidence>
<dbReference type="OrthoDB" id="2013972at2759"/>
<dbReference type="Gene3D" id="2.130.10.10">
    <property type="entry name" value="YVTN repeat-like/Quinoprotein amine dehydrogenase"/>
    <property type="match status" value="1"/>
</dbReference>
<comment type="subcellular location">
    <subcellularLocation>
        <location evidence="10">Endoplasmic reticulum membrane</location>
        <topology evidence="10">Single-pass type II membrane protein</topology>
    </subcellularLocation>
    <subcellularLocation>
        <location evidence="10">Golgi apparatus membrane</location>
        <topology evidence="10">Single-pass type II membrane protein</topology>
    </subcellularLocation>
</comment>
<evidence type="ECO:0000313" key="11">
    <source>
        <dbReference type="EMBL" id="KIW38247.1"/>
    </source>
</evidence>
<keyword evidence="3" id="KW-0812">Transmembrane</keyword>
<dbReference type="InterPro" id="IPR045260">
    <property type="entry name" value="Sec12-like"/>
</dbReference>
<dbReference type="GO" id="GO:0005789">
    <property type="term" value="C:endoplasmic reticulum membrane"/>
    <property type="evidence" value="ECO:0007669"/>
    <property type="project" value="UniProtKB-SubCell"/>
</dbReference>
<gene>
    <name evidence="11" type="ORF">PV06_09230</name>
</gene>
<evidence type="ECO:0000256" key="2">
    <source>
        <dbReference type="ARBA" id="ARBA00022574"/>
    </source>
</evidence>
<keyword evidence="6" id="KW-0931">ER-Golgi transport</keyword>
<keyword evidence="12" id="KW-1185">Reference proteome</keyword>
<dbReference type="HOGENOM" id="CLU_021000_0_0_1"/>
<evidence type="ECO:0000256" key="6">
    <source>
        <dbReference type="ARBA" id="ARBA00022892"/>
    </source>
</evidence>
<dbReference type="GO" id="GO:0006888">
    <property type="term" value="P:endoplasmic reticulum to Golgi vesicle-mediated transport"/>
    <property type="evidence" value="ECO:0007669"/>
    <property type="project" value="UniProtKB-UniRule"/>
</dbReference>
<dbReference type="GO" id="GO:0015031">
    <property type="term" value="P:protein transport"/>
    <property type="evidence" value="ECO:0007669"/>
    <property type="project" value="UniProtKB-KW"/>
</dbReference>
<accession>A0A0D2BLG0</accession>
<evidence type="ECO:0000256" key="3">
    <source>
        <dbReference type="ARBA" id="ARBA00022692"/>
    </source>
</evidence>
<comment type="similarity">
    <text evidence="10">Belongs to the WD repeat SEC12 family.</text>
</comment>
<reference evidence="11 12" key="1">
    <citation type="submission" date="2015-01" db="EMBL/GenBank/DDBJ databases">
        <title>The Genome Sequence of Exophiala oligosperma CBS72588.</title>
        <authorList>
            <consortium name="The Broad Institute Genomics Platform"/>
            <person name="Cuomo C."/>
            <person name="de Hoog S."/>
            <person name="Gorbushina A."/>
            <person name="Stielow B."/>
            <person name="Teixiera M."/>
            <person name="Abouelleil A."/>
            <person name="Chapman S.B."/>
            <person name="Priest M."/>
            <person name="Young S.K."/>
            <person name="Wortman J."/>
            <person name="Nusbaum C."/>
            <person name="Birren B."/>
        </authorList>
    </citation>
    <scope>NUCLEOTIDE SEQUENCE [LARGE SCALE GENOMIC DNA]</scope>
    <source>
        <strain evidence="11 12">CBS 72588</strain>
    </source>
</reference>
<dbReference type="STRING" id="215243.A0A0D2BLG0"/>
<keyword evidence="7 10" id="KW-0653">Protein transport</keyword>
<evidence type="ECO:0000256" key="8">
    <source>
        <dbReference type="ARBA" id="ARBA00022989"/>
    </source>
</evidence>
<keyword evidence="4 10" id="KW-0677">Repeat</keyword>
<evidence type="ECO:0000256" key="10">
    <source>
        <dbReference type="RuleBase" id="RU369019"/>
    </source>
</evidence>
<dbReference type="PANTHER" id="PTHR23284">
    <property type="entry name" value="PROLACTIN REGULATORY ELEMENT BINDING PROTEIN"/>
    <property type="match status" value="1"/>
</dbReference>
<dbReference type="VEuPathDB" id="FungiDB:PV06_09230"/>
<evidence type="ECO:0000256" key="4">
    <source>
        <dbReference type="ARBA" id="ARBA00022737"/>
    </source>
</evidence>
<dbReference type="GO" id="GO:0003400">
    <property type="term" value="P:regulation of COPII vesicle coating"/>
    <property type="evidence" value="ECO:0007669"/>
    <property type="project" value="UniProtKB-UniRule"/>
</dbReference>
<dbReference type="AlphaFoldDB" id="A0A0D2BLG0"/>
<keyword evidence="2 10" id="KW-0853">WD repeat</keyword>
<protein>
    <recommendedName>
        <fullName evidence="10">Guanine nucleotide-exchange factor SEC12</fullName>
    </recommendedName>
</protein>
<keyword evidence="5 10" id="KW-0256">Endoplasmic reticulum</keyword>
<dbReference type="InterPro" id="IPR015943">
    <property type="entry name" value="WD40/YVTN_repeat-like_dom_sf"/>
</dbReference>
<proteinExistence type="inferred from homology"/>
<keyword evidence="1 10" id="KW-0813">Transport</keyword>
<keyword evidence="8" id="KW-1133">Transmembrane helix</keyword>
<dbReference type="GeneID" id="27361304"/>
<comment type="function">
    <text evidence="10">Guanine nucleotide-exchange factor (GEF) required for the formation or budding of transport vesicles from the ER.</text>
</comment>
<name>A0A0D2BLG0_9EURO</name>
<evidence type="ECO:0000256" key="9">
    <source>
        <dbReference type="ARBA" id="ARBA00023136"/>
    </source>
</evidence>
<keyword evidence="9" id="KW-0472">Membrane</keyword>
<evidence type="ECO:0000313" key="12">
    <source>
        <dbReference type="Proteomes" id="UP000053342"/>
    </source>
</evidence>
<dbReference type="GO" id="GO:0000139">
    <property type="term" value="C:Golgi membrane"/>
    <property type="evidence" value="ECO:0007669"/>
    <property type="project" value="UniProtKB-SubCell"/>
</dbReference>
<dbReference type="EMBL" id="KN847341">
    <property type="protein sequence ID" value="KIW38247.1"/>
    <property type="molecule type" value="Genomic_DNA"/>
</dbReference>